<feature type="domain" description="AMP-dependent synthetase/ligase" evidence="6">
    <location>
        <begin position="34"/>
        <end position="410"/>
    </location>
</feature>
<gene>
    <name evidence="8" type="ORF">BCY86_02285</name>
</gene>
<evidence type="ECO:0000256" key="2">
    <source>
        <dbReference type="ARBA" id="ARBA00022598"/>
    </source>
</evidence>
<dbReference type="Gene3D" id="3.30.300.30">
    <property type="match status" value="1"/>
</dbReference>
<reference evidence="8 9" key="1">
    <citation type="submission" date="2016-08" db="EMBL/GenBank/DDBJ databases">
        <title>Identification and validation of antigenic proteins from Pajaroellobacter abortibovis using de-novo genome sequence assembly and reverse vaccinology.</title>
        <authorList>
            <person name="Welly B.T."/>
            <person name="Miller M.R."/>
            <person name="Stott J.L."/>
            <person name="Blanchard M.T."/>
            <person name="Islas-Trejo A.D."/>
            <person name="O'Rourke S.M."/>
            <person name="Young A.E."/>
            <person name="Medrano J.F."/>
            <person name="Van Eenennaam A.L."/>
        </authorList>
    </citation>
    <scope>NUCLEOTIDE SEQUENCE [LARGE SCALE GENOMIC DNA]</scope>
    <source>
        <strain evidence="8 9">BTF92-0548A/99-0131</strain>
    </source>
</reference>
<proteinExistence type="inferred from homology"/>
<dbReference type="InterPro" id="IPR000873">
    <property type="entry name" value="AMP-dep_synth/lig_dom"/>
</dbReference>
<dbReference type="Proteomes" id="UP000185544">
    <property type="component" value="Chromosome"/>
</dbReference>
<evidence type="ECO:0008006" key="10">
    <source>
        <dbReference type="Google" id="ProtNLM"/>
    </source>
</evidence>
<dbReference type="SUPFAM" id="SSF56801">
    <property type="entry name" value="Acetyl-CoA synthetase-like"/>
    <property type="match status" value="1"/>
</dbReference>
<dbReference type="Gene3D" id="3.40.50.12780">
    <property type="entry name" value="N-terminal domain of ligase-like"/>
    <property type="match status" value="1"/>
</dbReference>
<sequence>MNIAPTLVDAIRALASEHRHGFTFLQSDGSESYYPFSLIYQQAECRAAHLIAHGIRKGERVALIVPEEDEFILSFLGAMIAGAVPVPIYPQLSFKGIETYYAIVGHILDACAPALVITTGAVKAILEPVLAQHSDAKAVITVNQFKESVGPFHTVDVQPSDLAFLQFTSGSTSRPKGVMVTHANLMANAYAFMVEGVHKDSSVDKGVSWLPLFHDMGLIGFVIGPLAVNIPVVFIPTSSFVRTPRLWLETLHKHRGTLTFAPNFAYALIAKRIREKDIAHMDLSCIRSAGCGAEPIQAKTLREFATLLAPTGFNPKALLPSYGMAEATLAITFSPLFLGLSVDEVSISSLQGGTPCPACQGDEETIEVVNCGKPFVGHEIGIVNEQGERLGDRQVGQVIVRGPSVTAGYYRHPESTQAAFRNGWLYTGDLGYTVDGSLFICGRMKDVIIIRGRNFYPSDIEWIISELPGIRRGNAVAIGVEVEGEEQLVVCVEALGGEQKGLIEAISSTITSAFGLTVHKVVLVAPGTLPRTSSGKSQRSKTKEMYLKGQLTTRDRCREGEDNQSV</sequence>
<dbReference type="OrthoDB" id="9765680at2"/>
<dbReference type="GO" id="GO:0016874">
    <property type="term" value="F:ligase activity"/>
    <property type="evidence" value="ECO:0007669"/>
    <property type="project" value="UniProtKB-KW"/>
</dbReference>
<feature type="compositionally biased region" description="Basic and acidic residues" evidence="5">
    <location>
        <begin position="553"/>
        <end position="566"/>
    </location>
</feature>
<dbReference type="GO" id="GO:0006633">
    <property type="term" value="P:fatty acid biosynthetic process"/>
    <property type="evidence" value="ECO:0007669"/>
    <property type="project" value="TreeGrafter"/>
</dbReference>
<dbReference type="KEGG" id="pabo:BCY86_02285"/>
<feature type="domain" description="AMP-binding enzyme C-terminal" evidence="7">
    <location>
        <begin position="446"/>
        <end position="553"/>
    </location>
</feature>
<keyword evidence="3" id="KW-0276">Fatty acid metabolism</keyword>
<keyword evidence="2" id="KW-0436">Ligase</keyword>
<organism evidence="8 9">
    <name type="scientific">Pajaroellobacter abortibovis</name>
    <dbReference type="NCBI Taxonomy" id="1882918"/>
    <lineage>
        <taxon>Bacteria</taxon>
        <taxon>Pseudomonadati</taxon>
        <taxon>Myxococcota</taxon>
        <taxon>Polyangia</taxon>
        <taxon>Polyangiales</taxon>
        <taxon>Polyangiaceae</taxon>
    </lineage>
</organism>
<dbReference type="CDD" id="cd05931">
    <property type="entry name" value="FAAL"/>
    <property type="match status" value="1"/>
</dbReference>
<comment type="similarity">
    <text evidence="1">Belongs to the ATP-dependent AMP-binding enzyme family.</text>
</comment>
<evidence type="ECO:0000256" key="5">
    <source>
        <dbReference type="SAM" id="MobiDB-lite"/>
    </source>
</evidence>
<evidence type="ECO:0000256" key="3">
    <source>
        <dbReference type="ARBA" id="ARBA00022832"/>
    </source>
</evidence>
<dbReference type="InterPro" id="IPR042099">
    <property type="entry name" value="ANL_N_sf"/>
</dbReference>
<evidence type="ECO:0000313" key="8">
    <source>
        <dbReference type="EMBL" id="APR99633.1"/>
    </source>
</evidence>
<dbReference type="PANTHER" id="PTHR22754">
    <property type="entry name" value="DISCO-INTERACTING PROTEIN 2 DIP2 -RELATED"/>
    <property type="match status" value="1"/>
</dbReference>
<protein>
    <recommendedName>
        <fullName evidence="10">AMP-dependent synthetase/ligase domain-containing protein</fullName>
    </recommendedName>
</protein>
<dbReference type="AlphaFoldDB" id="A0A1L6MVR0"/>
<dbReference type="STRING" id="1882918.BCY86_02285"/>
<keyword evidence="4" id="KW-0443">Lipid metabolism</keyword>
<dbReference type="InterPro" id="IPR045851">
    <property type="entry name" value="AMP-bd_C_sf"/>
</dbReference>
<evidence type="ECO:0000259" key="6">
    <source>
        <dbReference type="Pfam" id="PF00501"/>
    </source>
</evidence>
<dbReference type="InterPro" id="IPR020845">
    <property type="entry name" value="AMP-binding_CS"/>
</dbReference>
<evidence type="ECO:0000259" key="7">
    <source>
        <dbReference type="Pfam" id="PF23024"/>
    </source>
</evidence>
<dbReference type="InterPro" id="IPR040097">
    <property type="entry name" value="FAAL/FAAC"/>
</dbReference>
<dbReference type="RefSeq" id="WP_075276281.1">
    <property type="nucleotide sequence ID" value="NZ_CP016908.1"/>
</dbReference>
<dbReference type="Pfam" id="PF00501">
    <property type="entry name" value="AMP-binding"/>
    <property type="match status" value="1"/>
</dbReference>
<dbReference type="GO" id="GO:0005886">
    <property type="term" value="C:plasma membrane"/>
    <property type="evidence" value="ECO:0007669"/>
    <property type="project" value="TreeGrafter"/>
</dbReference>
<feature type="region of interest" description="Disordered" evidence="5">
    <location>
        <begin position="530"/>
        <end position="566"/>
    </location>
</feature>
<dbReference type="PANTHER" id="PTHR22754:SF32">
    <property type="entry name" value="DISCO-INTERACTING PROTEIN 2"/>
    <property type="match status" value="1"/>
</dbReference>
<name>A0A1L6MVR0_9BACT</name>
<accession>A0A1L6MVR0</accession>
<dbReference type="FunFam" id="3.40.50.12780:FF:000013">
    <property type="entry name" value="Long-chain-fatty-acid--AMP ligase FadD32"/>
    <property type="match status" value="1"/>
</dbReference>
<dbReference type="Pfam" id="PF23024">
    <property type="entry name" value="AMP-dom_DIP2-like"/>
    <property type="match status" value="1"/>
</dbReference>
<dbReference type="EMBL" id="CP016908">
    <property type="protein sequence ID" value="APR99633.1"/>
    <property type="molecule type" value="Genomic_DNA"/>
</dbReference>
<keyword evidence="9" id="KW-1185">Reference proteome</keyword>
<evidence type="ECO:0000256" key="4">
    <source>
        <dbReference type="ARBA" id="ARBA00023098"/>
    </source>
</evidence>
<evidence type="ECO:0000313" key="9">
    <source>
        <dbReference type="Proteomes" id="UP000185544"/>
    </source>
</evidence>
<dbReference type="GO" id="GO:0070566">
    <property type="term" value="F:adenylyltransferase activity"/>
    <property type="evidence" value="ECO:0007669"/>
    <property type="project" value="TreeGrafter"/>
</dbReference>
<dbReference type="GO" id="GO:0071766">
    <property type="term" value="P:Actinobacterium-type cell wall biogenesis"/>
    <property type="evidence" value="ECO:0007669"/>
    <property type="project" value="UniProtKB-ARBA"/>
</dbReference>
<evidence type="ECO:0000256" key="1">
    <source>
        <dbReference type="ARBA" id="ARBA00006432"/>
    </source>
</evidence>
<dbReference type="PROSITE" id="PS00455">
    <property type="entry name" value="AMP_BINDING"/>
    <property type="match status" value="1"/>
</dbReference>
<dbReference type="InterPro" id="IPR025110">
    <property type="entry name" value="AMP-bd_C"/>
</dbReference>